<accession>A0A9Q3B9K5</accession>
<dbReference type="PANTHER" id="PTHR37984">
    <property type="entry name" value="PROTEIN CBG26694"/>
    <property type="match status" value="1"/>
</dbReference>
<reference evidence="1" key="1">
    <citation type="submission" date="2021-03" db="EMBL/GenBank/DDBJ databases">
        <title>Draft genome sequence of rust myrtle Austropuccinia psidii MF-1, a brazilian biotype.</title>
        <authorList>
            <person name="Quecine M.C."/>
            <person name="Pachon D.M.R."/>
            <person name="Bonatelli M.L."/>
            <person name="Correr F.H."/>
            <person name="Franceschini L.M."/>
            <person name="Leite T.F."/>
            <person name="Margarido G.R.A."/>
            <person name="Almeida C.A."/>
            <person name="Ferrarezi J.A."/>
            <person name="Labate C.A."/>
        </authorList>
    </citation>
    <scope>NUCLEOTIDE SEQUENCE</scope>
    <source>
        <strain evidence="1">MF-1</strain>
    </source>
</reference>
<gene>
    <name evidence="1" type="ORF">O181_000701</name>
</gene>
<keyword evidence="2" id="KW-1185">Reference proteome</keyword>
<sequence>MFLPCHRDETAMDTDIMIWNKVVNHKILFQNIIHDRDPKFTSALWKNRHNLFGKKLSFFTACQPQTDGLVEIMIQTLEDMMSRFCAYGLEFKDSNGFTHYWCTSILALELEYKTSIHSSTVKTPEM</sequence>
<dbReference type="InterPro" id="IPR036397">
    <property type="entry name" value="RNaseH_sf"/>
</dbReference>
<dbReference type="GO" id="GO:0003676">
    <property type="term" value="F:nucleic acid binding"/>
    <property type="evidence" value="ECO:0007669"/>
    <property type="project" value="InterPro"/>
</dbReference>
<dbReference type="EMBL" id="AVOT02000089">
    <property type="protein sequence ID" value="MBW0460986.1"/>
    <property type="molecule type" value="Genomic_DNA"/>
</dbReference>
<dbReference type="Gene3D" id="3.30.420.10">
    <property type="entry name" value="Ribonuclease H-like superfamily/Ribonuclease H"/>
    <property type="match status" value="1"/>
</dbReference>
<protein>
    <recommendedName>
        <fullName evidence="3">Integrase catalytic domain-containing protein</fullName>
    </recommendedName>
</protein>
<evidence type="ECO:0000313" key="2">
    <source>
        <dbReference type="Proteomes" id="UP000765509"/>
    </source>
</evidence>
<name>A0A9Q3B9K5_9BASI</name>
<comment type="caution">
    <text evidence="1">The sequence shown here is derived from an EMBL/GenBank/DDBJ whole genome shotgun (WGS) entry which is preliminary data.</text>
</comment>
<dbReference type="AlphaFoldDB" id="A0A9Q3B9K5"/>
<dbReference type="PANTHER" id="PTHR37984:SF5">
    <property type="entry name" value="PROTEIN NYNRIN-LIKE"/>
    <property type="match status" value="1"/>
</dbReference>
<dbReference type="Proteomes" id="UP000765509">
    <property type="component" value="Unassembled WGS sequence"/>
</dbReference>
<dbReference type="InterPro" id="IPR012337">
    <property type="entry name" value="RNaseH-like_sf"/>
</dbReference>
<evidence type="ECO:0000313" key="1">
    <source>
        <dbReference type="EMBL" id="MBW0460986.1"/>
    </source>
</evidence>
<evidence type="ECO:0008006" key="3">
    <source>
        <dbReference type="Google" id="ProtNLM"/>
    </source>
</evidence>
<dbReference type="SUPFAM" id="SSF53098">
    <property type="entry name" value="Ribonuclease H-like"/>
    <property type="match status" value="1"/>
</dbReference>
<organism evidence="1 2">
    <name type="scientific">Austropuccinia psidii MF-1</name>
    <dbReference type="NCBI Taxonomy" id="1389203"/>
    <lineage>
        <taxon>Eukaryota</taxon>
        <taxon>Fungi</taxon>
        <taxon>Dikarya</taxon>
        <taxon>Basidiomycota</taxon>
        <taxon>Pucciniomycotina</taxon>
        <taxon>Pucciniomycetes</taxon>
        <taxon>Pucciniales</taxon>
        <taxon>Sphaerophragmiaceae</taxon>
        <taxon>Austropuccinia</taxon>
    </lineage>
</organism>
<dbReference type="InterPro" id="IPR050951">
    <property type="entry name" value="Retrovirus_Pol_polyprotein"/>
</dbReference>
<proteinExistence type="predicted"/>